<evidence type="ECO:0000313" key="3">
    <source>
        <dbReference type="Proteomes" id="UP001198182"/>
    </source>
</evidence>
<reference evidence="2" key="1">
    <citation type="submission" date="2021-10" db="EMBL/GenBank/DDBJ databases">
        <title>Anaerobic single-cell dispensing facilitates the cultivation of human gut bacteria.</title>
        <authorList>
            <person name="Afrizal A."/>
        </authorList>
    </citation>
    <scope>NUCLEOTIDE SEQUENCE</scope>
    <source>
        <strain evidence="2">CLA-AA-H215</strain>
    </source>
</reference>
<evidence type="ECO:0000313" key="2">
    <source>
        <dbReference type="EMBL" id="MCC2232788.1"/>
    </source>
</evidence>
<dbReference type="Pfam" id="PF00581">
    <property type="entry name" value="Rhodanese"/>
    <property type="match status" value="1"/>
</dbReference>
<evidence type="ECO:0000259" key="1">
    <source>
        <dbReference type="PROSITE" id="PS50206"/>
    </source>
</evidence>
<dbReference type="CDD" id="cd00158">
    <property type="entry name" value="RHOD"/>
    <property type="match status" value="1"/>
</dbReference>
<comment type="caution">
    <text evidence="2">The sequence shown here is derived from an EMBL/GenBank/DDBJ whole genome shotgun (WGS) entry which is preliminary data.</text>
</comment>
<dbReference type="PANTHER" id="PTHR43031:SF1">
    <property type="entry name" value="PYRIDINE NUCLEOTIDE-DISULPHIDE OXIDOREDUCTASE"/>
    <property type="match status" value="1"/>
</dbReference>
<proteinExistence type="predicted"/>
<dbReference type="SMART" id="SM00450">
    <property type="entry name" value="RHOD"/>
    <property type="match status" value="1"/>
</dbReference>
<dbReference type="AlphaFoldDB" id="A0AAE3EDY7"/>
<organism evidence="2 3">
    <name type="scientific">Hominifimenecus microfluidus</name>
    <dbReference type="NCBI Taxonomy" id="2885348"/>
    <lineage>
        <taxon>Bacteria</taxon>
        <taxon>Bacillati</taxon>
        <taxon>Bacillota</taxon>
        <taxon>Clostridia</taxon>
        <taxon>Lachnospirales</taxon>
        <taxon>Lachnospiraceae</taxon>
        <taxon>Hominifimenecus</taxon>
    </lineage>
</organism>
<dbReference type="InterPro" id="IPR050229">
    <property type="entry name" value="GlpE_sulfurtransferase"/>
</dbReference>
<keyword evidence="3" id="KW-1185">Reference proteome</keyword>
<dbReference type="InterPro" id="IPR036873">
    <property type="entry name" value="Rhodanese-like_dom_sf"/>
</dbReference>
<accession>A0AAE3EDY7</accession>
<dbReference type="Proteomes" id="UP001198182">
    <property type="component" value="Unassembled WGS sequence"/>
</dbReference>
<dbReference type="PANTHER" id="PTHR43031">
    <property type="entry name" value="FAD-DEPENDENT OXIDOREDUCTASE"/>
    <property type="match status" value="1"/>
</dbReference>
<dbReference type="Gene3D" id="3.40.250.10">
    <property type="entry name" value="Rhodanese-like domain"/>
    <property type="match status" value="1"/>
</dbReference>
<name>A0AAE3EDY7_9FIRM</name>
<dbReference type="RefSeq" id="WP_308455172.1">
    <property type="nucleotide sequence ID" value="NZ_JAJEQR010000101.1"/>
</dbReference>
<protein>
    <submittedName>
        <fullName evidence="2">Rhodanese-like domain-containing protein</fullName>
    </submittedName>
</protein>
<gene>
    <name evidence="2" type="ORF">LKD81_17680</name>
</gene>
<dbReference type="SUPFAM" id="SSF52821">
    <property type="entry name" value="Rhodanese/Cell cycle control phosphatase"/>
    <property type="match status" value="1"/>
</dbReference>
<dbReference type="EMBL" id="JAJEQR010000101">
    <property type="protein sequence ID" value="MCC2232788.1"/>
    <property type="molecule type" value="Genomic_DNA"/>
</dbReference>
<sequence>MVNTISARQLLRIRPDRRHRILDLREPEEFAKGHYPGAENYPFDEIKVWRKELPKAAAYYLLCEHGSLALRAAGELTECGYTAAAVVGGYRYLP</sequence>
<feature type="domain" description="Rhodanese" evidence="1">
    <location>
        <begin position="15"/>
        <end position="94"/>
    </location>
</feature>
<dbReference type="PROSITE" id="PS50206">
    <property type="entry name" value="RHODANESE_3"/>
    <property type="match status" value="1"/>
</dbReference>
<dbReference type="InterPro" id="IPR001763">
    <property type="entry name" value="Rhodanese-like_dom"/>
</dbReference>